<reference evidence="1" key="1">
    <citation type="submission" date="2012-09" db="EMBL/GenBank/DDBJ databases">
        <authorList>
            <person name="Martin A.A."/>
        </authorList>
    </citation>
    <scope>NUCLEOTIDE SEQUENCE</scope>
</reference>
<dbReference type="Proteomes" id="UP000035642">
    <property type="component" value="Unassembled WGS sequence"/>
</dbReference>
<reference evidence="2" key="2">
    <citation type="submission" date="2017-02" db="UniProtKB">
        <authorList>
            <consortium name="WormBaseParasite"/>
        </authorList>
    </citation>
    <scope>IDENTIFICATION</scope>
</reference>
<proteinExistence type="predicted"/>
<keyword evidence="1" id="KW-1185">Reference proteome</keyword>
<dbReference type="WBParaSite" id="ACAC_0001445601-mRNA-1">
    <property type="protein sequence ID" value="ACAC_0001445601-mRNA-1"/>
    <property type="gene ID" value="ACAC_0001445601"/>
</dbReference>
<sequence length="74" mass="8571">MRRHHPFNAVYDTREELYLGTCDSSEVGGVRDLVNTSLSMNIDSFEQNGTFTIKEMWTNTGFDNVRRLRADIKL</sequence>
<name>A0A0K0DRR7_ANGCA</name>
<dbReference type="AlphaFoldDB" id="A0A0K0DRR7"/>
<protein>
    <submittedName>
        <fullName evidence="2">Neur_chan_LBD domain-containing protein</fullName>
    </submittedName>
</protein>
<accession>A0A0K0DRR7</accession>
<organism evidence="1 2">
    <name type="scientific">Angiostrongylus cantonensis</name>
    <name type="common">Rat lungworm</name>
    <dbReference type="NCBI Taxonomy" id="6313"/>
    <lineage>
        <taxon>Eukaryota</taxon>
        <taxon>Metazoa</taxon>
        <taxon>Ecdysozoa</taxon>
        <taxon>Nematoda</taxon>
        <taxon>Chromadorea</taxon>
        <taxon>Rhabditida</taxon>
        <taxon>Rhabditina</taxon>
        <taxon>Rhabditomorpha</taxon>
        <taxon>Strongyloidea</taxon>
        <taxon>Metastrongylidae</taxon>
        <taxon>Angiostrongylus</taxon>
    </lineage>
</organism>
<evidence type="ECO:0000313" key="1">
    <source>
        <dbReference type="Proteomes" id="UP000035642"/>
    </source>
</evidence>
<evidence type="ECO:0000313" key="2">
    <source>
        <dbReference type="WBParaSite" id="ACAC_0001445601-mRNA-1"/>
    </source>
</evidence>